<dbReference type="PANTHER" id="PTHR42776:SF27">
    <property type="entry name" value="DIPEPTIDYL PEPTIDASE FAMILY MEMBER 6"/>
    <property type="match status" value="1"/>
</dbReference>
<keyword evidence="4" id="KW-0645">Protease</keyword>
<dbReference type="EMBL" id="JAVDTX010000001">
    <property type="protein sequence ID" value="MDR6843326.1"/>
    <property type="molecule type" value="Genomic_DNA"/>
</dbReference>
<feature type="signal peptide" evidence="2">
    <location>
        <begin position="1"/>
        <end position="29"/>
    </location>
</feature>
<dbReference type="SUPFAM" id="SSF82171">
    <property type="entry name" value="DPP6 N-terminal domain-like"/>
    <property type="match status" value="1"/>
</dbReference>
<gene>
    <name evidence="4" type="ORF">J2W95_000006</name>
</gene>
<dbReference type="InterPro" id="IPR011042">
    <property type="entry name" value="6-blade_b-propeller_TolB-like"/>
</dbReference>
<dbReference type="Gene3D" id="2.120.10.30">
    <property type="entry name" value="TolB, C-terminal domain"/>
    <property type="match status" value="1"/>
</dbReference>
<name>A0ABU1RX29_9FLAO</name>
<dbReference type="Proteomes" id="UP001261871">
    <property type="component" value="Unassembled WGS sequence"/>
</dbReference>
<dbReference type="InterPro" id="IPR029058">
    <property type="entry name" value="AB_hydrolase_fold"/>
</dbReference>
<evidence type="ECO:0000313" key="4">
    <source>
        <dbReference type="EMBL" id="MDR6843326.1"/>
    </source>
</evidence>
<dbReference type="Gene3D" id="3.40.50.1820">
    <property type="entry name" value="alpha/beta hydrolase"/>
    <property type="match status" value="1"/>
</dbReference>
<proteinExistence type="predicted"/>
<dbReference type="PANTHER" id="PTHR42776">
    <property type="entry name" value="SERINE PEPTIDASE S9 FAMILY MEMBER"/>
    <property type="match status" value="1"/>
</dbReference>
<evidence type="ECO:0000256" key="1">
    <source>
        <dbReference type="ARBA" id="ARBA00022801"/>
    </source>
</evidence>
<comment type="caution">
    <text evidence="4">The sequence shown here is derived from an EMBL/GenBank/DDBJ whole genome shotgun (WGS) entry which is preliminary data.</text>
</comment>
<keyword evidence="2" id="KW-0732">Signal</keyword>
<organism evidence="4 5">
    <name type="scientific">Flavobacterium granuli</name>
    <dbReference type="NCBI Taxonomy" id="280093"/>
    <lineage>
        <taxon>Bacteria</taxon>
        <taxon>Pseudomonadati</taxon>
        <taxon>Bacteroidota</taxon>
        <taxon>Flavobacteriia</taxon>
        <taxon>Flavobacteriales</taxon>
        <taxon>Flavobacteriaceae</taxon>
        <taxon>Flavobacterium</taxon>
    </lineage>
</organism>
<dbReference type="GO" id="GO:0004177">
    <property type="term" value="F:aminopeptidase activity"/>
    <property type="evidence" value="ECO:0007669"/>
    <property type="project" value="UniProtKB-KW"/>
</dbReference>
<dbReference type="SUPFAM" id="SSF53474">
    <property type="entry name" value="alpha/beta-Hydrolases"/>
    <property type="match status" value="1"/>
</dbReference>
<feature type="chain" id="PRO_5045095716" evidence="2">
    <location>
        <begin position="30"/>
        <end position="874"/>
    </location>
</feature>
<feature type="domain" description="Peptidase S9 prolyl oligopeptidase catalytic" evidence="3">
    <location>
        <begin position="692"/>
        <end position="862"/>
    </location>
</feature>
<evidence type="ECO:0000313" key="5">
    <source>
        <dbReference type="Proteomes" id="UP001261871"/>
    </source>
</evidence>
<evidence type="ECO:0000256" key="2">
    <source>
        <dbReference type="SAM" id="SignalP"/>
    </source>
</evidence>
<dbReference type="RefSeq" id="WP_310002634.1">
    <property type="nucleotide sequence ID" value="NZ_JAVDTX010000001.1"/>
</dbReference>
<keyword evidence="5" id="KW-1185">Reference proteome</keyword>
<reference evidence="4 5" key="1">
    <citation type="submission" date="2023-07" db="EMBL/GenBank/DDBJ databases">
        <title>Sorghum-associated microbial communities from plants grown in Nebraska, USA.</title>
        <authorList>
            <person name="Schachtman D."/>
        </authorList>
    </citation>
    <scope>NUCLEOTIDE SEQUENCE [LARGE SCALE GENOMIC DNA]</scope>
    <source>
        <strain evidence="4 5">BE124</strain>
    </source>
</reference>
<sequence>MKKRFTVYKRHFIRFACICFLFLSCSMLGQQKQKKQLTAADYHLWSTLRAKRISDKGNWASYLLEYESKRDTLFVKSTNGTVTYAYPRGTEGQFNGEIGFGCKMHDTLVMQNLVTGDVAYTPNVSSFVFTKNGKYLLLYLKGEANKSVLVIKDRKGKIAERIVDVSSWKLDSSGNALVYCVDGVSSYAVGMLELGNTIMKRNIVTDASKGFQNLSWRGNRIAFMQQGTSNAKLFYYTTDDKKLVAFDPIGREDYPQDKQISKKNGSILLSQDGERVFFQVEEKPVILETSGTGVQIWNAADKLLYPNKELNGVPAEQNKLAVWWPKSNRFFQITDKKLPVGALNGDFKYAITYDPIAYEPQSKYDGMRDIFITELQTGKRKLIIEKHSGEIMTLLMSPNGKYISYPKEGNWWVYDIIKDTHTNITKNLSASFFNEKYDRPSGPKAYGNPGWTANDQSILLYDEFDLWEVSADGSSSVRLTHGRETGISFRIKPLKAEQETKSEGFELSTGKFYRDDQLILEANEKSTGSSGYYSWNRREGVKPLVWVAKKTNQFLKADSSDSFLYMEQSYECAPRIVFLSDFKTSGRELVQSNSQQQNYNWGKAERIDYTVKGNQLAGVLIYPADYQIGKRYPMVVHIYQRQSQFLHDYVNPTVFEEGGFNIGNFSAQGYFVLLPDIIYELGKVGASATTCVLAATDAVIAKGLVDPSKIGLIGHSFGGYETDFIITQTDRFATAIAGAALTDLVSSYLYIGGNYQKPDFWRFEYDQLRNGKSLFEDTDSYLRNSPVLQAVNVHTPLLAWTGAEDRHVNYYQSIEFYLALRRLEKKHTMLIYPGEGHALMEAPNQKDLTHRIEEWFGHYLKNEPFKPWMVADPQ</sequence>
<keyword evidence="1" id="KW-0378">Hydrolase</keyword>
<protein>
    <submittedName>
        <fullName evidence="4">Dipeptidyl aminopeptidase/acylaminoacyl peptidase</fullName>
    </submittedName>
</protein>
<dbReference type="Pfam" id="PF00326">
    <property type="entry name" value="Peptidase_S9"/>
    <property type="match status" value="1"/>
</dbReference>
<accession>A0ABU1RX29</accession>
<keyword evidence="4" id="KW-0031">Aminopeptidase</keyword>
<dbReference type="InterPro" id="IPR001375">
    <property type="entry name" value="Peptidase_S9_cat"/>
</dbReference>
<evidence type="ECO:0000259" key="3">
    <source>
        <dbReference type="Pfam" id="PF00326"/>
    </source>
</evidence>
<dbReference type="PROSITE" id="PS51257">
    <property type="entry name" value="PROKAR_LIPOPROTEIN"/>
    <property type="match status" value="1"/>
</dbReference>